<dbReference type="EMBL" id="AEPW01000055">
    <property type="protein sequence ID" value="EFU76738.1"/>
    <property type="molecule type" value="Genomic_DNA"/>
</dbReference>
<dbReference type="Proteomes" id="UP000003434">
    <property type="component" value="Unassembled WGS sequence"/>
</dbReference>
<sequence length="298" mass="33594">MKALFLVMNINPIYEREHRVSTRSLRLSMAVLVFNFIAAAVTLIEMNEVVDYARKTSSIDYTSFLKIFRIVVFVPAVLLVFVAPSFISGAISDERQRGTLEILLTTKMTAKSIVAGKFLSLFVSIMLILVSQLPIMAILFLYGGITVIDIIKLSINFFIFVVLLISMGIFCSTIARKTSVATALLYLAVLVLFFGSLVVYFLAANSFNMNENNFFSIIFIKISKFILLFNPLVSMDFLLSKIMGEDSSDVLVSLFWYNNWFYINIVLDLALSVIFLALSVVKIKPHGKTWRKYGNSNL</sequence>
<evidence type="ECO:0000313" key="2">
    <source>
        <dbReference type="EMBL" id="EFU76738.1"/>
    </source>
</evidence>
<accession>E6LNA6</accession>
<feature type="transmembrane region" description="Helical" evidence="1">
    <location>
        <begin position="67"/>
        <end position="87"/>
    </location>
</feature>
<feature type="transmembrane region" description="Helical" evidence="1">
    <location>
        <begin position="260"/>
        <end position="281"/>
    </location>
</feature>
<protein>
    <recommendedName>
        <fullName evidence="4">ABC-2 type transporter</fullName>
    </recommendedName>
</protein>
<dbReference type="AlphaFoldDB" id="E6LNA6"/>
<feature type="transmembrane region" description="Helical" evidence="1">
    <location>
        <begin position="27"/>
        <end position="46"/>
    </location>
</feature>
<keyword evidence="1" id="KW-1133">Transmembrane helix</keyword>
<evidence type="ECO:0000313" key="3">
    <source>
        <dbReference type="Proteomes" id="UP000003434"/>
    </source>
</evidence>
<evidence type="ECO:0008006" key="4">
    <source>
        <dbReference type="Google" id="ProtNLM"/>
    </source>
</evidence>
<keyword evidence="1" id="KW-0812">Transmembrane</keyword>
<feature type="transmembrane region" description="Helical" evidence="1">
    <location>
        <begin position="118"/>
        <end position="143"/>
    </location>
</feature>
<organism evidence="2 3">
    <name type="scientific">Lachnoanaerobaculum saburreum DSM 3986</name>
    <dbReference type="NCBI Taxonomy" id="887325"/>
    <lineage>
        <taxon>Bacteria</taxon>
        <taxon>Bacillati</taxon>
        <taxon>Bacillota</taxon>
        <taxon>Clostridia</taxon>
        <taxon>Lachnospirales</taxon>
        <taxon>Lachnospiraceae</taxon>
        <taxon>Lachnoanaerobaculum</taxon>
    </lineage>
</organism>
<feature type="transmembrane region" description="Helical" evidence="1">
    <location>
        <begin position="155"/>
        <end position="175"/>
    </location>
</feature>
<feature type="transmembrane region" description="Helical" evidence="1">
    <location>
        <begin position="181"/>
        <end position="202"/>
    </location>
</feature>
<dbReference type="eggNOG" id="COG1277">
    <property type="taxonomic scope" value="Bacteria"/>
</dbReference>
<dbReference type="GO" id="GO:0005886">
    <property type="term" value="C:plasma membrane"/>
    <property type="evidence" value="ECO:0007669"/>
    <property type="project" value="UniProtKB-SubCell"/>
</dbReference>
<evidence type="ECO:0000256" key="1">
    <source>
        <dbReference type="SAM" id="Phobius"/>
    </source>
</evidence>
<gene>
    <name evidence="2" type="ORF">HMPREF0381_1441</name>
</gene>
<comment type="caution">
    <text evidence="2">The sequence shown here is derived from an EMBL/GenBank/DDBJ whole genome shotgun (WGS) entry which is preliminary data.</text>
</comment>
<dbReference type="HOGENOM" id="CLU_066398_1_0_9"/>
<keyword evidence="1" id="KW-0472">Membrane</keyword>
<dbReference type="GO" id="GO:0140359">
    <property type="term" value="F:ABC-type transporter activity"/>
    <property type="evidence" value="ECO:0007669"/>
    <property type="project" value="InterPro"/>
</dbReference>
<reference evidence="2 3" key="1">
    <citation type="submission" date="2010-12" db="EMBL/GenBank/DDBJ databases">
        <authorList>
            <person name="Muzny D."/>
            <person name="Qin X."/>
            <person name="Deng J."/>
            <person name="Jiang H."/>
            <person name="Liu Y."/>
            <person name="Qu J."/>
            <person name="Song X.-Z."/>
            <person name="Zhang L."/>
            <person name="Thornton R."/>
            <person name="Coyle M."/>
            <person name="Francisco L."/>
            <person name="Jackson L."/>
            <person name="Javaid M."/>
            <person name="Korchina V."/>
            <person name="Kovar C."/>
            <person name="Mata R."/>
            <person name="Mathew T."/>
            <person name="Ngo R."/>
            <person name="Nguyen L."/>
            <person name="Nguyen N."/>
            <person name="Okwuonu G."/>
            <person name="Ongeri F."/>
            <person name="Pham C."/>
            <person name="Simmons D."/>
            <person name="Wilczek-Boney K."/>
            <person name="Hale W."/>
            <person name="Jakkamsetti A."/>
            <person name="Pham P."/>
            <person name="Ruth R."/>
            <person name="San Lucas F."/>
            <person name="Warren J."/>
            <person name="Zhang J."/>
            <person name="Zhao Z."/>
            <person name="Zhou C."/>
            <person name="Zhu D."/>
            <person name="Lee S."/>
            <person name="Bess C."/>
            <person name="Blankenburg K."/>
            <person name="Forbes L."/>
            <person name="Fu Q."/>
            <person name="Gubbala S."/>
            <person name="Hirani K."/>
            <person name="Jayaseelan J.C."/>
            <person name="Lara F."/>
            <person name="Munidasa M."/>
            <person name="Palculict T."/>
            <person name="Patil S."/>
            <person name="Pu L.-L."/>
            <person name="Saada N."/>
            <person name="Tang L."/>
            <person name="Weissenberger G."/>
            <person name="Zhu Y."/>
            <person name="Hemphill L."/>
            <person name="Shang Y."/>
            <person name="Youmans B."/>
            <person name="Ayvaz T."/>
            <person name="Ross M."/>
            <person name="Santibanez J."/>
            <person name="Aqrawi P."/>
            <person name="Gross S."/>
            <person name="Joshi V."/>
            <person name="Fowler G."/>
            <person name="Nazareth L."/>
            <person name="Reid J."/>
            <person name="Worley K."/>
            <person name="Petrosino J."/>
            <person name="Highlander S."/>
            <person name="Gibbs R."/>
        </authorList>
    </citation>
    <scope>NUCLEOTIDE SEQUENCE [LARGE SCALE GENOMIC DNA]</scope>
    <source>
        <strain evidence="2 3">DSM 3986</strain>
    </source>
</reference>
<proteinExistence type="predicted"/>
<dbReference type="PANTHER" id="PTHR43471">
    <property type="entry name" value="ABC TRANSPORTER PERMEASE"/>
    <property type="match status" value="1"/>
</dbReference>
<name>E6LNA6_9FIRM</name>
<dbReference type="Pfam" id="PF12679">
    <property type="entry name" value="ABC2_membrane_2"/>
    <property type="match status" value="1"/>
</dbReference>